<evidence type="ECO:0000256" key="3">
    <source>
        <dbReference type="ARBA" id="ARBA00022553"/>
    </source>
</evidence>
<dbReference type="SUPFAM" id="SSF46785">
    <property type="entry name" value="Winged helix' DNA-binding domain"/>
    <property type="match status" value="1"/>
</dbReference>
<evidence type="ECO:0000256" key="1">
    <source>
        <dbReference type="ARBA" id="ARBA00004123"/>
    </source>
</evidence>
<evidence type="ECO:0000256" key="6">
    <source>
        <dbReference type="ARBA" id="ARBA00023125"/>
    </source>
</evidence>
<sequence length="490" mass="51030">MSSCSGLLPPGGCPHLTLLLHPLLTRYELIEDPSTDEIISWNEDGTSFIVWKNAEFARDLLHLHFKHSNFSSFVRQLNTYGFRKVDPDRWEFANELFLRGQRHLLGGIVRRKPAADVGRPGGSAPGRDAGALSAVELGAYGGLAAEVETLQRDKRLLVTEVIRLRQAQAGTEATLHGLQHRLDVTEARQQQMVGFLAKAMHHPALVQQFMGGAPALQRIDDGRRRKKRRGGRARAAGADSDSEGSVEDSVAGQGAASSTSTAGADSGVTGGAPPRHDQRMIVHGGVGAGDAPGEPGSLAELAQAFMQLLNTQSQPIGPPPPFAPPAPAGGAAWLHDAAAASPPRAPAAGWGGMPAIPLSPPGPAHPGAMEGLLGEGGARVEAPSLVTSSPVLGDAPGFGPLDAGPGPTITEVGPEPLGELPGLDGFSLDDLEFDHLADVDRSLLNGGPGATQFGDPYWNLPSAAEVSSPSFNMPDFGDLGPIISEPADNS</sequence>
<dbReference type="PANTHER" id="PTHR10015:SF427">
    <property type="entry name" value="HEAT SHOCK FACTOR PROTEIN"/>
    <property type="match status" value="1"/>
</dbReference>
<dbReference type="AlphaFoldDB" id="A0A3M7KWS3"/>
<evidence type="ECO:0000256" key="10">
    <source>
        <dbReference type="SAM" id="MobiDB-lite"/>
    </source>
</evidence>
<dbReference type="InterPro" id="IPR036390">
    <property type="entry name" value="WH_DNA-bd_sf"/>
</dbReference>
<dbReference type="FunFam" id="1.10.10.10:FF:000037">
    <property type="entry name" value="Heat stress transcription factor B-4"/>
    <property type="match status" value="1"/>
</dbReference>
<dbReference type="GO" id="GO:0003700">
    <property type="term" value="F:DNA-binding transcription factor activity"/>
    <property type="evidence" value="ECO:0007669"/>
    <property type="project" value="InterPro"/>
</dbReference>
<comment type="subcellular location">
    <subcellularLocation>
        <location evidence="1">Nucleus</location>
    </subcellularLocation>
</comment>
<comment type="subunit">
    <text evidence="2">Homotrimer.</text>
</comment>
<feature type="region of interest" description="Disordered" evidence="10">
    <location>
        <begin position="469"/>
        <end position="490"/>
    </location>
</feature>
<evidence type="ECO:0000256" key="9">
    <source>
        <dbReference type="RuleBase" id="RU004020"/>
    </source>
</evidence>
<keyword evidence="8" id="KW-0539">Nucleus</keyword>
<name>A0A3M7KWS3_AUXPR</name>
<dbReference type="InterPro" id="IPR000232">
    <property type="entry name" value="HSF_DNA-bd"/>
</dbReference>
<reference evidence="13" key="1">
    <citation type="journal article" date="2018" name="Algal Res.">
        <title>Characterization of plant carbon substrate utilization by Auxenochlorella protothecoides.</title>
        <authorList>
            <person name="Vogler B.W."/>
            <person name="Starkenburg S.R."/>
            <person name="Sudasinghe N."/>
            <person name="Schambach J.Y."/>
            <person name="Rollin J.A."/>
            <person name="Pattathil S."/>
            <person name="Barry A.N."/>
        </authorList>
    </citation>
    <scope>NUCLEOTIDE SEQUENCE [LARGE SCALE GENOMIC DNA]</scope>
    <source>
        <strain evidence="13">UTEX 25</strain>
    </source>
</reference>
<evidence type="ECO:0000259" key="11">
    <source>
        <dbReference type="PROSITE" id="PS00434"/>
    </source>
</evidence>
<gene>
    <name evidence="12" type="ORF">APUTEX25_000490</name>
</gene>
<dbReference type="SMART" id="SM00415">
    <property type="entry name" value="HSF"/>
    <property type="match status" value="1"/>
</dbReference>
<evidence type="ECO:0000256" key="2">
    <source>
        <dbReference type="ARBA" id="ARBA00011233"/>
    </source>
</evidence>
<feature type="region of interest" description="Disordered" evidence="10">
    <location>
        <begin position="216"/>
        <end position="293"/>
    </location>
</feature>
<evidence type="ECO:0000256" key="4">
    <source>
        <dbReference type="ARBA" id="ARBA00023015"/>
    </source>
</evidence>
<dbReference type="GO" id="GO:0043565">
    <property type="term" value="F:sequence-specific DNA binding"/>
    <property type="evidence" value="ECO:0007669"/>
    <property type="project" value="InterPro"/>
</dbReference>
<feature type="domain" description="HSF-type DNA-binding" evidence="11">
    <location>
        <begin position="61"/>
        <end position="85"/>
    </location>
</feature>
<comment type="caution">
    <text evidence="12">The sequence shown here is derived from an EMBL/GenBank/DDBJ whole genome shotgun (WGS) entry which is preliminary data.</text>
</comment>
<evidence type="ECO:0000313" key="13">
    <source>
        <dbReference type="Proteomes" id="UP000279271"/>
    </source>
</evidence>
<dbReference type="Gene3D" id="1.10.10.10">
    <property type="entry name" value="Winged helix-like DNA-binding domain superfamily/Winged helix DNA-binding domain"/>
    <property type="match status" value="1"/>
</dbReference>
<keyword evidence="4" id="KW-0805">Transcription regulation</keyword>
<dbReference type="Proteomes" id="UP000279271">
    <property type="component" value="Unassembled WGS sequence"/>
</dbReference>
<evidence type="ECO:0000256" key="8">
    <source>
        <dbReference type="ARBA" id="ARBA00023242"/>
    </source>
</evidence>
<keyword evidence="6" id="KW-0238">DNA-binding</keyword>
<dbReference type="InterPro" id="IPR036388">
    <property type="entry name" value="WH-like_DNA-bd_sf"/>
</dbReference>
<dbReference type="PANTHER" id="PTHR10015">
    <property type="entry name" value="HEAT SHOCK TRANSCRIPTION FACTOR"/>
    <property type="match status" value="1"/>
</dbReference>
<dbReference type="EMBL" id="QOKY01000172">
    <property type="protein sequence ID" value="RMZ54973.1"/>
    <property type="molecule type" value="Genomic_DNA"/>
</dbReference>
<evidence type="ECO:0000313" key="12">
    <source>
        <dbReference type="EMBL" id="RMZ54973.1"/>
    </source>
</evidence>
<evidence type="ECO:0000256" key="7">
    <source>
        <dbReference type="ARBA" id="ARBA00023163"/>
    </source>
</evidence>
<keyword evidence="3" id="KW-0597">Phosphoprotein</keyword>
<comment type="similarity">
    <text evidence="9">Belongs to the HSF family.</text>
</comment>
<dbReference type="Pfam" id="PF00447">
    <property type="entry name" value="HSF_DNA-bind"/>
    <property type="match status" value="1"/>
</dbReference>
<keyword evidence="7" id="KW-0804">Transcription</keyword>
<dbReference type="PROSITE" id="PS00434">
    <property type="entry name" value="HSF_DOMAIN"/>
    <property type="match status" value="1"/>
</dbReference>
<proteinExistence type="inferred from homology"/>
<dbReference type="PRINTS" id="PR00056">
    <property type="entry name" value="HSFDOMAIN"/>
</dbReference>
<evidence type="ECO:0000256" key="5">
    <source>
        <dbReference type="ARBA" id="ARBA00023016"/>
    </source>
</evidence>
<dbReference type="GO" id="GO:0005634">
    <property type="term" value="C:nucleus"/>
    <property type="evidence" value="ECO:0007669"/>
    <property type="project" value="UniProtKB-SubCell"/>
</dbReference>
<keyword evidence="5" id="KW-0346">Stress response</keyword>
<organism evidence="12 13">
    <name type="scientific">Auxenochlorella protothecoides</name>
    <name type="common">Green microalga</name>
    <name type="synonym">Chlorella protothecoides</name>
    <dbReference type="NCBI Taxonomy" id="3075"/>
    <lineage>
        <taxon>Eukaryota</taxon>
        <taxon>Viridiplantae</taxon>
        <taxon>Chlorophyta</taxon>
        <taxon>core chlorophytes</taxon>
        <taxon>Trebouxiophyceae</taxon>
        <taxon>Chlorellales</taxon>
        <taxon>Chlorellaceae</taxon>
        <taxon>Auxenochlorella</taxon>
    </lineage>
</organism>
<protein>
    <recommendedName>
        <fullName evidence="11">HSF-type DNA-binding domain-containing protein</fullName>
    </recommendedName>
</protein>
<feature type="compositionally biased region" description="Low complexity" evidence="10">
    <location>
        <begin position="247"/>
        <end position="267"/>
    </location>
</feature>
<accession>A0A3M7KWS3</accession>